<dbReference type="InterPro" id="IPR038215">
    <property type="entry name" value="TN5-like_N_sf"/>
</dbReference>
<keyword evidence="3" id="KW-1185">Reference proteome</keyword>
<dbReference type="EMBL" id="WTVS01000006">
    <property type="protein sequence ID" value="NMF96659.1"/>
    <property type="molecule type" value="Genomic_DNA"/>
</dbReference>
<dbReference type="Pfam" id="PF14706">
    <property type="entry name" value="Tnp_DNA_bind"/>
    <property type="match status" value="1"/>
</dbReference>
<organism evidence="2 3">
    <name type="scientific">Aromatoleum toluolicum</name>
    <dbReference type="NCBI Taxonomy" id="90060"/>
    <lineage>
        <taxon>Bacteria</taxon>
        <taxon>Pseudomonadati</taxon>
        <taxon>Pseudomonadota</taxon>
        <taxon>Betaproteobacteria</taxon>
        <taxon>Rhodocyclales</taxon>
        <taxon>Rhodocyclaceae</taxon>
        <taxon>Aromatoleum</taxon>
    </lineage>
</organism>
<protein>
    <recommendedName>
        <fullName evidence="1">Transposase Tn5-like N-terminal domain-containing protein</fullName>
    </recommendedName>
</protein>
<name>A0ABX1NBM2_9RHOO</name>
<evidence type="ECO:0000313" key="3">
    <source>
        <dbReference type="Proteomes" id="UP000634522"/>
    </source>
</evidence>
<evidence type="ECO:0000259" key="1">
    <source>
        <dbReference type="Pfam" id="PF14706"/>
    </source>
</evidence>
<reference evidence="2 3" key="1">
    <citation type="submission" date="2019-12" db="EMBL/GenBank/DDBJ databases">
        <title>Comparative genomics gives insights into the taxonomy of the Azoarcus-Aromatoleum group and reveals separate origins of nif in the plant-associated Azoarcus and non-plant-associated Aromatoleum sub-groups.</title>
        <authorList>
            <person name="Lafos M."/>
            <person name="Maluk M."/>
            <person name="Batista M."/>
            <person name="Junghare M."/>
            <person name="Carmona M."/>
            <person name="Faoro H."/>
            <person name="Cruz L.M."/>
            <person name="Battistoni F."/>
            <person name="De Souza E."/>
            <person name="Pedrosa F."/>
            <person name="Chen W.-M."/>
            <person name="Poole P.S."/>
            <person name="Dixon R.A."/>
            <person name="James E.K."/>
        </authorList>
    </citation>
    <scope>NUCLEOTIDE SEQUENCE [LARGE SCALE GENOMIC DNA]</scope>
    <source>
        <strain evidence="2 3">T</strain>
    </source>
</reference>
<comment type="caution">
    <text evidence="2">The sequence shown here is derived from an EMBL/GenBank/DDBJ whole genome shotgun (WGS) entry which is preliminary data.</text>
</comment>
<evidence type="ECO:0000313" key="2">
    <source>
        <dbReference type="EMBL" id="NMF96659.1"/>
    </source>
</evidence>
<dbReference type="Gene3D" id="1.10.246.40">
    <property type="entry name" value="Tn5 transposase, domain 1"/>
    <property type="match status" value="1"/>
</dbReference>
<dbReference type="InterPro" id="IPR014735">
    <property type="entry name" value="Transposase_Tn5-like_N"/>
</dbReference>
<gene>
    <name evidence="2" type="ORF">GPA27_04585</name>
</gene>
<proteinExistence type="predicted"/>
<dbReference type="Proteomes" id="UP000634522">
    <property type="component" value="Unassembled WGS sequence"/>
</dbReference>
<sequence>MGIPARAVMLEVRYPSIPYITKYSCNLYYYTQLFTTNAPTEISIDLQSLTPSDCKLSVKCVYSYSLGDRLATKAWVAEEFSGMALGDEKLDKRAKVLMEWLLANPRRRWPRTAFWTTRGRLAGERSECGVLT</sequence>
<feature type="domain" description="Transposase Tn5-like N-terminal" evidence="1">
    <location>
        <begin position="73"/>
        <end position="112"/>
    </location>
</feature>
<accession>A0ABX1NBM2</accession>